<evidence type="ECO:0000313" key="1">
    <source>
        <dbReference type="EMBL" id="CCB46200.1"/>
    </source>
</evidence>
<reference evidence="2" key="1">
    <citation type="journal article" date="2007" name="Nature">
        <title>The grapevine genome sequence suggests ancestral hexaploidization in major angiosperm phyla.</title>
        <authorList>
            <consortium name="The French-Italian Public Consortium for Grapevine Genome Characterization."/>
            <person name="Jaillon O."/>
            <person name="Aury J.-M."/>
            <person name="Noel B."/>
            <person name="Policriti A."/>
            <person name="Clepet C."/>
            <person name="Casagrande A."/>
            <person name="Choisne N."/>
            <person name="Aubourg S."/>
            <person name="Vitulo N."/>
            <person name="Jubin C."/>
            <person name="Vezzi A."/>
            <person name="Legeai F."/>
            <person name="Hugueney P."/>
            <person name="Dasilva C."/>
            <person name="Horner D."/>
            <person name="Mica E."/>
            <person name="Jublot D."/>
            <person name="Poulain J."/>
            <person name="Bruyere C."/>
            <person name="Billault A."/>
            <person name="Segurens B."/>
            <person name="Gouyvenoux M."/>
            <person name="Ugarte E."/>
            <person name="Cattonaro F."/>
            <person name="Anthouard V."/>
            <person name="Vico V."/>
            <person name="Del Fabbro C."/>
            <person name="Alaux M."/>
            <person name="Di Gaspero G."/>
            <person name="Dumas V."/>
            <person name="Felice N."/>
            <person name="Paillard S."/>
            <person name="Juman I."/>
            <person name="Moroldo M."/>
            <person name="Scalabrin S."/>
            <person name="Canaguier A."/>
            <person name="Le Clainche I."/>
            <person name="Malacrida G."/>
            <person name="Durand E."/>
            <person name="Pesole G."/>
            <person name="Laucou V."/>
            <person name="Chatelet P."/>
            <person name="Merdinoglu D."/>
            <person name="Delledonne M."/>
            <person name="Pezzotti M."/>
            <person name="Lecharny A."/>
            <person name="Scarpelli C."/>
            <person name="Artiguenave F."/>
            <person name="Pe M.E."/>
            <person name="Valle G."/>
            <person name="Morgante M."/>
            <person name="Caboche M."/>
            <person name="Adam-Blondon A.-F."/>
            <person name="Weissenbach J."/>
            <person name="Quetier F."/>
            <person name="Wincker P."/>
        </authorList>
    </citation>
    <scope>NUCLEOTIDE SEQUENCE [LARGE SCALE GENOMIC DNA]</scope>
    <source>
        <strain evidence="2">cv. Pinot noir / PN40024</strain>
    </source>
</reference>
<dbReference type="PaxDb" id="29760-VIT_19s0014g00490.t01"/>
<dbReference type="HOGENOM" id="CLU_3128167_0_0_1"/>
<organism evidence="1 2">
    <name type="scientific">Vitis vinifera</name>
    <name type="common">Grape</name>
    <dbReference type="NCBI Taxonomy" id="29760"/>
    <lineage>
        <taxon>Eukaryota</taxon>
        <taxon>Viridiplantae</taxon>
        <taxon>Streptophyta</taxon>
        <taxon>Embryophyta</taxon>
        <taxon>Tracheophyta</taxon>
        <taxon>Spermatophyta</taxon>
        <taxon>Magnoliopsida</taxon>
        <taxon>eudicotyledons</taxon>
        <taxon>Gunneridae</taxon>
        <taxon>Pentapetalae</taxon>
        <taxon>rosids</taxon>
        <taxon>Vitales</taxon>
        <taxon>Vitaceae</taxon>
        <taxon>Viteae</taxon>
        <taxon>Vitis</taxon>
    </lineage>
</organism>
<accession>F6H2L3</accession>
<dbReference type="InParanoid" id="F6H2L3"/>
<name>F6H2L3_VITVI</name>
<dbReference type="AlphaFoldDB" id="F6H2L3"/>
<proteinExistence type="predicted"/>
<dbReference type="Proteomes" id="UP000009183">
    <property type="component" value="Chromosome 19"/>
</dbReference>
<evidence type="ECO:0000313" key="2">
    <source>
        <dbReference type="Proteomes" id="UP000009183"/>
    </source>
</evidence>
<gene>
    <name evidence="1" type="ordered locus">VIT_19s0014g00490</name>
</gene>
<keyword evidence="2" id="KW-1185">Reference proteome</keyword>
<protein>
    <submittedName>
        <fullName evidence="1">Uncharacterized protein</fullName>
    </submittedName>
</protein>
<dbReference type="EMBL" id="FN595229">
    <property type="protein sequence ID" value="CCB46200.1"/>
    <property type="molecule type" value="Genomic_DNA"/>
</dbReference>
<sequence length="50" mass="6118">MKKERKSSYPMEKTKPTKGLSLAEFWSKVHMIPYYPGHLLFYTSFQKWQY</sequence>